<dbReference type="Pfam" id="PF07727">
    <property type="entry name" value="RVT_2"/>
    <property type="match status" value="1"/>
</dbReference>
<sequence>TIRTMLALTVSRNCFVHQYDVQNAFLHGPLHETIFMAQPPGFSHPQHPSFVCKLNKAIYGLQQSPHAWHASLRSRLVDLGFTISTADSSLFIYQSTHVTTFVLVYVDDLLITGSSL</sequence>
<gene>
    <name evidence="2" type="ORF">F2P56_023398</name>
</gene>
<dbReference type="Gramene" id="Jr10_25040_p2">
    <property type="protein sequence ID" value="cds.Jr10_25040_p2"/>
    <property type="gene ID" value="Jr10_25040"/>
</dbReference>
<organism evidence="2 3">
    <name type="scientific">Juglans regia</name>
    <name type="common">English walnut</name>
    <dbReference type="NCBI Taxonomy" id="51240"/>
    <lineage>
        <taxon>Eukaryota</taxon>
        <taxon>Viridiplantae</taxon>
        <taxon>Streptophyta</taxon>
        <taxon>Embryophyta</taxon>
        <taxon>Tracheophyta</taxon>
        <taxon>Spermatophyta</taxon>
        <taxon>Magnoliopsida</taxon>
        <taxon>eudicotyledons</taxon>
        <taxon>Gunneridae</taxon>
        <taxon>Pentapetalae</taxon>
        <taxon>rosids</taxon>
        <taxon>fabids</taxon>
        <taxon>Fagales</taxon>
        <taxon>Juglandaceae</taxon>
        <taxon>Juglans</taxon>
    </lineage>
</organism>
<comment type="caution">
    <text evidence="2">The sequence shown here is derived from an EMBL/GenBank/DDBJ whole genome shotgun (WGS) entry which is preliminary data.</text>
</comment>
<feature type="non-terminal residue" evidence="2">
    <location>
        <position position="1"/>
    </location>
</feature>
<feature type="domain" description="Reverse transcriptase Ty1/copia-type" evidence="1">
    <location>
        <begin position="2"/>
        <end position="115"/>
    </location>
</feature>
<dbReference type="Proteomes" id="UP000619265">
    <property type="component" value="Unassembled WGS sequence"/>
</dbReference>
<evidence type="ECO:0000259" key="1">
    <source>
        <dbReference type="Pfam" id="PF07727"/>
    </source>
</evidence>
<dbReference type="InterPro" id="IPR043502">
    <property type="entry name" value="DNA/RNA_pol_sf"/>
</dbReference>
<reference evidence="2" key="2">
    <citation type="submission" date="2020-03" db="EMBL/GenBank/DDBJ databases">
        <title>Walnut 2.0.</title>
        <authorList>
            <person name="Marrano A."/>
            <person name="Britton M."/>
            <person name="Zimin A.V."/>
            <person name="Zaini P.A."/>
            <person name="Workman R."/>
            <person name="Puiu D."/>
            <person name="Bianco L."/>
            <person name="Allen B.J."/>
            <person name="Troggio M."/>
            <person name="Leslie C.A."/>
            <person name="Timp W."/>
            <person name="Dendekar A."/>
            <person name="Salzberg S.L."/>
            <person name="Neale D.B."/>
        </authorList>
    </citation>
    <scope>NUCLEOTIDE SEQUENCE</scope>
    <source>
        <tissue evidence="2">Leaves</tissue>
    </source>
</reference>
<proteinExistence type="predicted"/>
<dbReference type="InterPro" id="IPR013103">
    <property type="entry name" value="RVT_2"/>
</dbReference>
<dbReference type="EMBL" id="LIHL02000010">
    <property type="protein sequence ID" value="KAF5459454.1"/>
    <property type="molecule type" value="Genomic_DNA"/>
</dbReference>
<evidence type="ECO:0000313" key="3">
    <source>
        <dbReference type="Proteomes" id="UP000619265"/>
    </source>
</evidence>
<accession>A0A833UDM8</accession>
<evidence type="ECO:0000313" key="2">
    <source>
        <dbReference type="EMBL" id="KAF5459454.1"/>
    </source>
</evidence>
<dbReference type="SUPFAM" id="SSF56672">
    <property type="entry name" value="DNA/RNA polymerases"/>
    <property type="match status" value="1"/>
</dbReference>
<dbReference type="AlphaFoldDB" id="A0A833UDM8"/>
<reference evidence="2" key="1">
    <citation type="submission" date="2015-10" db="EMBL/GenBank/DDBJ databases">
        <authorList>
            <person name="Martinez-Garcia P.J."/>
            <person name="Crepeau M.W."/>
            <person name="Puiu D."/>
            <person name="Gonzalez-Ibeas D."/>
            <person name="Whalen J."/>
            <person name="Stevens K."/>
            <person name="Paul R."/>
            <person name="Butterfield T."/>
            <person name="Britton M."/>
            <person name="Reagan R."/>
            <person name="Chakraborty S."/>
            <person name="Walawage S.L."/>
            <person name="Vasquez-Gross H.A."/>
            <person name="Cardeno C."/>
            <person name="Famula R."/>
            <person name="Pratt K."/>
            <person name="Kuruganti S."/>
            <person name="Aradhya M.K."/>
            <person name="Leslie C.A."/>
            <person name="Dandekar A.M."/>
            <person name="Salzberg S.L."/>
            <person name="Wegrzyn J.L."/>
            <person name="Langley C.H."/>
            <person name="Neale D.B."/>
        </authorList>
    </citation>
    <scope>NUCLEOTIDE SEQUENCE</scope>
    <source>
        <tissue evidence="2">Leaves</tissue>
    </source>
</reference>
<name>A0A833UDM8_JUGRE</name>
<protein>
    <recommendedName>
        <fullName evidence="1">Reverse transcriptase Ty1/copia-type domain-containing protein</fullName>
    </recommendedName>
</protein>